<evidence type="ECO:0000256" key="1">
    <source>
        <dbReference type="ARBA" id="ARBA00022723"/>
    </source>
</evidence>
<dbReference type="EMBL" id="LGTL01000026">
    <property type="protein sequence ID" value="KPA75149.1"/>
    <property type="molecule type" value="Genomic_DNA"/>
</dbReference>
<dbReference type="Gene3D" id="3.30.980.10">
    <property type="entry name" value="Threonyl-trna Synthetase, Chain A, domain 2"/>
    <property type="match status" value="1"/>
</dbReference>
<reference evidence="4 5" key="1">
    <citation type="submission" date="2015-07" db="EMBL/GenBank/DDBJ databases">
        <title>High-quality genome of monoxenous trypanosomatid Leptomonas pyrrhocoris.</title>
        <authorList>
            <person name="Flegontov P."/>
            <person name="Butenko A."/>
            <person name="Firsov S."/>
            <person name="Vlcek C."/>
            <person name="Logacheva M.D."/>
            <person name="Field M."/>
            <person name="Filatov D."/>
            <person name="Flegontova O."/>
            <person name="Gerasimov E."/>
            <person name="Jackson A.P."/>
            <person name="Kelly S."/>
            <person name="Opperdoes F."/>
            <person name="O'Reilly A."/>
            <person name="Votypka J."/>
            <person name="Yurchenko V."/>
            <person name="Lukes J."/>
        </authorList>
    </citation>
    <scope>NUCLEOTIDE SEQUENCE [LARGE SCALE GENOMIC DNA]</scope>
    <source>
        <strain evidence="4">H10</strain>
    </source>
</reference>
<dbReference type="SUPFAM" id="SSF50447">
    <property type="entry name" value="Translation proteins"/>
    <property type="match status" value="1"/>
</dbReference>
<evidence type="ECO:0000313" key="4">
    <source>
        <dbReference type="EMBL" id="KPA75148.1"/>
    </source>
</evidence>
<dbReference type="GO" id="GO:0002196">
    <property type="term" value="F:Ser-tRNA(Ala) deacylase activity"/>
    <property type="evidence" value="ECO:0007669"/>
    <property type="project" value="TreeGrafter"/>
</dbReference>
<organism evidence="4 5">
    <name type="scientific">Leptomonas pyrrhocoris</name>
    <name type="common">Firebug parasite</name>
    <dbReference type="NCBI Taxonomy" id="157538"/>
    <lineage>
        <taxon>Eukaryota</taxon>
        <taxon>Discoba</taxon>
        <taxon>Euglenozoa</taxon>
        <taxon>Kinetoplastea</taxon>
        <taxon>Metakinetoplastina</taxon>
        <taxon>Trypanosomatida</taxon>
        <taxon>Trypanosomatidae</taxon>
        <taxon>Leishmaniinae</taxon>
        <taxon>Leptomonas</taxon>
    </lineage>
</organism>
<dbReference type="InterPro" id="IPR051335">
    <property type="entry name" value="Alanyl-tRNA_Editing_Enzymes"/>
</dbReference>
<dbReference type="InterPro" id="IPR018163">
    <property type="entry name" value="Thr/Ala-tRNA-synth_IIc_edit"/>
</dbReference>
<evidence type="ECO:0000256" key="2">
    <source>
        <dbReference type="ARBA" id="ARBA00022833"/>
    </source>
</evidence>
<dbReference type="OMA" id="CMHTSQH"/>
<keyword evidence="5" id="KW-1185">Reference proteome</keyword>
<feature type="region of interest" description="Disordered" evidence="3">
    <location>
        <begin position="240"/>
        <end position="262"/>
    </location>
</feature>
<dbReference type="Gene3D" id="2.40.30.130">
    <property type="match status" value="1"/>
</dbReference>
<dbReference type="SUPFAM" id="SSF55186">
    <property type="entry name" value="ThrRS/AlaRS common domain"/>
    <property type="match status" value="1"/>
</dbReference>
<accession>A0A0N0DRZ3</accession>
<evidence type="ECO:0000313" key="5">
    <source>
        <dbReference type="Proteomes" id="UP000037923"/>
    </source>
</evidence>
<dbReference type="PANTHER" id="PTHR43462:SF1">
    <property type="entry name" value="ALANYL-TRNA EDITING PROTEIN AARSD1"/>
    <property type="match status" value="1"/>
</dbReference>
<dbReference type="Proteomes" id="UP000037923">
    <property type="component" value="Unassembled WGS sequence"/>
</dbReference>
<dbReference type="GO" id="GO:0046872">
    <property type="term" value="F:metal ion binding"/>
    <property type="evidence" value="ECO:0007669"/>
    <property type="project" value="UniProtKB-KW"/>
</dbReference>
<dbReference type="RefSeq" id="XP_015653588.1">
    <property type="nucleotide sequence ID" value="XM_015807930.1"/>
</dbReference>
<gene>
    <name evidence="4" type="ORF">ABB37_08811</name>
</gene>
<sequence length="504" mass="54932">MSAAAAAASLVRVGELACQKNSFLRELTATVVSCEPVKAAGAAGKKKAKGGDGNGAATAELFDVVLSDSVLFPEGGGQPCDYGTLRVVEKEEKGSDAEESTKMVPITSVRRVGDTCVLTSSVPLTVGAAVHQVVDWPRRLDHMQHHTGQHLLTAVMERTDTMHLPTVSWSLTHPYCFIQVDVGAYAGDSASPYHAYVTKERKICDDMVAKIEDLCNAAIARSTPVVCDVFVSRDAYQQEQERRAASPVTAEDGGGEEAFRSRGIPEDVKGPIRIISLTHMDSCTCCGTHLHTLAELQAMYLLHQEVKGTTVKLHFITGARAAQQFHAMYQRERQLMPELGGSRPEDFVTVVQRRSKEATEAEKMMKRWTLELAGHEARRILTEVAKKEEEDKAAAVIVVALRRDDVELDFFNEVRLQLDAAGYRRVVLVAAWTADRCVTGTVTSAKDVAGQVFITGGESPADMEKAVELAKETLEGLKGGTSKFGFRGKGSLKEWDALVRRLQE</sequence>
<dbReference type="EMBL" id="LGTL01000026">
    <property type="protein sequence ID" value="KPA75148.1"/>
    <property type="molecule type" value="Genomic_DNA"/>
</dbReference>
<dbReference type="FunFam" id="3.30.980.10:FF:000019">
    <property type="entry name" value="tRNA synthetases class II (A)/Threonyl and Alanyl tRNA synthetase second additional domain containing protein, putative"/>
    <property type="match status" value="1"/>
</dbReference>
<protein>
    <recommendedName>
        <fullName evidence="6">Threonyl/alanyl tRNA synthetase SAD domain-containing protein</fullName>
    </recommendedName>
</protein>
<name>A0A0N0DRZ3_LEPPY</name>
<dbReference type="AlphaFoldDB" id="A0A0N0DRZ3"/>
<dbReference type="PANTHER" id="PTHR43462">
    <property type="entry name" value="ALANYL-TRNA EDITING PROTEIN"/>
    <property type="match status" value="1"/>
</dbReference>
<comment type="caution">
    <text evidence="4">The sequence shown here is derived from an EMBL/GenBank/DDBJ whole genome shotgun (WGS) entry which is preliminary data.</text>
</comment>
<dbReference type="OrthoDB" id="288942at2759"/>
<dbReference type="InterPro" id="IPR009000">
    <property type="entry name" value="Transl_B-barrel_sf"/>
</dbReference>
<proteinExistence type="predicted"/>
<evidence type="ECO:0000256" key="3">
    <source>
        <dbReference type="SAM" id="MobiDB-lite"/>
    </source>
</evidence>
<keyword evidence="1" id="KW-0479">Metal-binding</keyword>
<evidence type="ECO:0008006" key="6">
    <source>
        <dbReference type="Google" id="ProtNLM"/>
    </source>
</evidence>
<dbReference type="GeneID" id="26909094"/>
<dbReference type="VEuPathDB" id="TriTrypDB:LpyrH10_26_1060"/>
<keyword evidence="2" id="KW-0862">Zinc</keyword>
<dbReference type="GO" id="GO:0000166">
    <property type="term" value="F:nucleotide binding"/>
    <property type="evidence" value="ECO:0007669"/>
    <property type="project" value="InterPro"/>
</dbReference>
<dbReference type="RefSeq" id="XP_015653587.1">
    <property type="nucleotide sequence ID" value="XM_015807929.1"/>
</dbReference>